<reference evidence="1 2" key="1">
    <citation type="journal article" date="2015" name="Parasitol. Res.">
        <title>Viruses in close associations with free-living amoebae.</title>
        <authorList>
            <person name="Scheid P."/>
        </authorList>
    </citation>
    <scope>NUCLEOTIDE SEQUENCE [LARGE SCALE GENOMIC DNA]</scope>
    <source>
        <strain evidence="1">KlaHel</strain>
    </source>
</reference>
<sequence length="315" mass="36056">MAAADHQYAWRESLPSEAWGRWPHVVGWLLEHVPLTRIFGAFENRGAFDTGAHTTKEGHAKISHCQGRPRSVVPSTLFDTCVRVIVPFAVVDAALQAQLPMLVGSPFDPSGDPPEPVDQQADDERPWWVSVTCRGDPVPLVGWLERVDARDAMRLAAQQWARLVWRRGATQPCEPWTHGHSKPKQCGPFGPDDWVACTGLHYEEWLRISDIGYRRITTRDTPAHDVVLMRIISGFFISWYVTRQEARTMRRQVALHGRRVPHPWIRRIHVYYTSRNKGDMVVGWVEGDPHFLLELDCRRGHRLLDALHAIDVRRA</sequence>
<dbReference type="EMBL" id="KP136319">
    <property type="protein sequence ID" value="AJF97556.1"/>
    <property type="molecule type" value="Genomic_DNA"/>
</dbReference>
<evidence type="ECO:0000313" key="1">
    <source>
        <dbReference type="EMBL" id="AJF97556.1"/>
    </source>
</evidence>
<accession>A0A0B5J9K3</accession>
<dbReference type="RefSeq" id="YP_009119791.1">
    <property type="nucleotide sequence ID" value="NC_026440.1"/>
</dbReference>
<name>A0A0B5J9K3_9VIRU</name>
<evidence type="ECO:0000313" key="2">
    <source>
        <dbReference type="Proteomes" id="UP000202511"/>
    </source>
</evidence>
<dbReference type="KEGG" id="vg:23462473"/>
<dbReference type="GeneID" id="23462473"/>
<protein>
    <submittedName>
        <fullName evidence="1">Uncharacterized protein</fullName>
    </submittedName>
</protein>
<dbReference type="Proteomes" id="UP000202511">
    <property type="component" value="Segment"/>
</dbReference>
<proteinExistence type="predicted"/>
<organism evidence="1 2">
    <name type="scientific">Pandoravirus inopinatum</name>
    <dbReference type="NCBI Taxonomy" id="1605721"/>
    <lineage>
        <taxon>Viruses</taxon>
        <taxon>Pandoravirus</taxon>
    </lineage>
</organism>